<protein>
    <submittedName>
        <fullName evidence="1">Uncharacterized protein</fullName>
    </submittedName>
</protein>
<evidence type="ECO:0000313" key="2">
    <source>
        <dbReference type="Proteomes" id="UP001596154"/>
    </source>
</evidence>
<gene>
    <name evidence="1" type="ORF">ACFPZJ_34750</name>
</gene>
<organism evidence="1 2">
    <name type="scientific">Streptomyces bullii</name>
    <dbReference type="NCBI Taxonomy" id="349910"/>
    <lineage>
        <taxon>Bacteria</taxon>
        <taxon>Bacillati</taxon>
        <taxon>Actinomycetota</taxon>
        <taxon>Actinomycetes</taxon>
        <taxon>Kitasatosporales</taxon>
        <taxon>Streptomycetaceae</taxon>
        <taxon>Streptomyces</taxon>
    </lineage>
</organism>
<dbReference type="Proteomes" id="UP001596154">
    <property type="component" value="Unassembled WGS sequence"/>
</dbReference>
<name>A0ABW0V2Y1_9ACTN</name>
<comment type="caution">
    <text evidence="1">The sequence shown here is derived from an EMBL/GenBank/DDBJ whole genome shotgun (WGS) entry which is preliminary data.</text>
</comment>
<dbReference type="RefSeq" id="WP_381030178.1">
    <property type="nucleotide sequence ID" value="NZ_JBHSNY010000015.1"/>
</dbReference>
<sequence>MTVTTGTRADGRRVHVVHNCSWEPVRVGAPVELPDVLSDDGVPAGTELQLGAWDVRVFV</sequence>
<keyword evidence="2" id="KW-1185">Reference proteome</keyword>
<dbReference type="EMBL" id="JBHSNY010000015">
    <property type="protein sequence ID" value="MFC5638830.1"/>
    <property type="molecule type" value="Genomic_DNA"/>
</dbReference>
<evidence type="ECO:0000313" key="1">
    <source>
        <dbReference type="EMBL" id="MFC5638830.1"/>
    </source>
</evidence>
<proteinExistence type="predicted"/>
<accession>A0ABW0V2Y1</accession>
<reference evidence="2" key="1">
    <citation type="journal article" date="2019" name="Int. J. Syst. Evol. Microbiol.">
        <title>The Global Catalogue of Microorganisms (GCM) 10K type strain sequencing project: providing services to taxonomists for standard genome sequencing and annotation.</title>
        <authorList>
            <consortium name="The Broad Institute Genomics Platform"/>
            <consortium name="The Broad Institute Genome Sequencing Center for Infectious Disease"/>
            <person name="Wu L."/>
            <person name="Ma J."/>
        </authorList>
    </citation>
    <scope>NUCLEOTIDE SEQUENCE [LARGE SCALE GENOMIC DNA]</scope>
    <source>
        <strain evidence="2">CGMCC 4.7248</strain>
    </source>
</reference>